<dbReference type="InterPro" id="IPR044927">
    <property type="entry name" value="Endonuclea_NS_2"/>
</dbReference>
<protein>
    <recommendedName>
        <fullName evidence="3">Type VII secretion system protein EssD-like domain-containing protein</fullName>
    </recommendedName>
</protein>
<feature type="region of interest" description="Disordered" evidence="1">
    <location>
        <begin position="36"/>
        <end position="115"/>
    </location>
</feature>
<organism evidence="4 5">
    <name type="scientific">Candidatus Enterococcus wittei</name>
    <dbReference type="NCBI Taxonomy" id="1987383"/>
    <lineage>
        <taxon>Bacteria</taxon>
        <taxon>Bacillati</taxon>
        <taxon>Bacillota</taxon>
        <taxon>Bacilli</taxon>
        <taxon>Lactobacillales</taxon>
        <taxon>Enterococcaceae</taxon>
        <taxon>Enterococcus</taxon>
    </lineage>
</organism>
<reference evidence="4 5" key="1">
    <citation type="submission" date="2017-05" db="EMBL/GenBank/DDBJ databases">
        <title>The Genome Sequence of Enterococcus sp. 10A9_DIV0425.</title>
        <authorList>
            <consortium name="The Broad Institute Genomics Platform"/>
            <consortium name="The Broad Institute Genomic Center for Infectious Diseases"/>
            <person name="Earl A."/>
            <person name="Manson A."/>
            <person name="Schwartman J."/>
            <person name="Gilmore M."/>
            <person name="Abouelleil A."/>
            <person name="Cao P."/>
            <person name="Chapman S."/>
            <person name="Cusick C."/>
            <person name="Shea T."/>
            <person name="Young S."/>
            <person name="Neafsey D."/>
            <person name="Nusbaum C."/>
            <person name="Birren B."/>
        </authorList>
    </citation>
    <scope>NUCLEOTIDE SEQUENCE [LARGE SCALE GENOMIC DNA]</scope>
    <source>
        <strain evidence="4 5">10A9_DIV0425</strain>
    </source>
</reference>
<evidence type="ECO:0000256" key="1">
    <source>
        <dbReference type="SAM" id="MobiDB-lite"/>
    </source>
</evidence>
<keyword evidence="2" id="KW-0472">Membrane</keyword>
<dbReference type="Pfam" id="PF13930">
    <property type="entry name" value="Endonuclea_NS_2"/>
    <property type="match status" value="1"/>
</dbReference>
<evidence type="ECO:0000259" key="3">
    <source>
        <dbReference type="Pfam" id="PF13930"/>
    </source>
</evidence>
<proteinExistence type="predicted"/>
<evidence type="ECO:0000256" key="2">
    <source>
        <dbReference type="SAM" id="Phobius"/>
    </source>
</evidence>
<feature type="compositionally biased region" description="Polar residues" evidence="1">
    <location>
        <begin position="36"/>
        <end position="52"/>
    </location>
</feature>
<dbReference type="Gene3D" id="3.40.570.10">
    <property type="entry name" value="Extracellular Endonuclease, subunit A"/>
    <property type="match status" value="1"/>
</dbReference>
<feature type="transmembrane region" description="Helical" evidence="2">
    <location>
        <begin position="7"/>
        <end position="26"/>
    </location>
</feature>
<dbReference type="EMBL" id="NGMO01000001">
    <property type="protein sequence ID" value="OTP12083.1"/>
    <property type="molecule type" value="Genomic_DNA"/>
</dbReference>
<comment type="caution">
    <text evidence="4">The sequence shown here is derived from an EMBL/GenBank/DDBJ whole genome shotgun (WGS) entry which is preliminary data.</text>
</comment>
<keyword evidence="2" id="KW-1133">Transmembrane helix</keyword>
<dbReference type="STRING" id="1987383.A5844_000298"/>
<name>A0A2C9XPG2_9ENTE</name>
<gene>
    <name evidence="4" type="ORF">A5844_000298</name>
</gene>
<dbReference type="RefSeq" id="WP_086283297.1">
    <property type="nucleotide sequence ID" value="NZ_NGMO01000001.1"/>
</dbReference>
<dbReference type="AlphaFoldDB" id="A0A2C9XPG2"/>
<dbReference type="Proteomes" id="UP000194933">
    <property type="component" value="Unassembled WGS sequence"/>
</dbReference>
<evidence type="ECO:0000313" key="5">
    <source>
        <dbReference type="Proteomes" id="UP000194933"/>
    </source>
</evidence>
<dbReference type="InterPro" id="IPR044929">
    <property type="entry name" value="DNA/RNA_non-sp_Endonuclease_sf"/>
</dbReference>
<feature type="compositionally biased region" description="Polar residues" evidence="1">
    <location>
        <begin position="84"/>
        <end position="95"/>
    </location>
</feature>
<sequence length="269" mass="30058">MKNLKKLWGSLISLVIVSAVGLWVGIDRMGEYQTDKSNYTAPTTETKSSITTSDTADFFESEDSSETQTEKSESSPSVIRTEPSDSNDSTQQTKNRFTRAEDLEPVGNNEGPQVLGTATFNKSELSNKNGWIDYHKLDHLGRPTGADALLKKSMINTGTSANREIRPPGFISGPKYDHSRGHLIAKQFGGSGDEPKNLVTLYQYPVNDPYMNYYELMIRRALNQGETVRYRVTPHYVENELIPESIELEAKGLSQNTIIDFTVLIPNKK</sequence>
<keyword evidence="2" id="KW-0812">Transmembrane</keyword>
<keyword evidence="5" id="KW-1185">Reference proteome</keyword>
<feature type="domain" description="Type VII secretion system protein EssD-like" evidence="3">
    <location>
        <begin position="128"/>
        <end position="251"/>
    </location>
</feature>
<accession>A0A2C9XPG2</accession>
<evidence type="ECO:0000313" key="4">
    <source>
        <dbReference type="EMBL" id="OTP12083.1"/>
    </source>
</evidence>